<dbReference type="InterPro" id="IPR036527">
    <property type="entry name" value="SCP2_sterol-bd_dom_sf"/>
</dbReference>
<protein>
    <recommendedName>
        <fullName evidence="1">Enhanced intracellular survival protein domain-containing protein</fullName>
    </recommendedName>
</protein>
<evidence type="ECO:0000313" key="2">
    <source>
        <dbReference type="EMBL" id="ASK64172.1"/>
    </source>
</evidence>
<dbReference type="SUPFAM" id="SSF55718">
    <property type="entry name" value="SCP-like"/>
    <property type="match status" value="1"/>
</dbReference>
<dbReference type="EMBL" id="CP022315">
    <property type="protein sequence ID" value="ASK64172.1"/>
    <property type="molecule type" value="Genomic_DNA"/>
</dbReference>
<gene>
    <name evidence="2" type="ORF">CFK37_19470</name>
</gene>
<sequence>MFGGLDGKTYQKDNWKRLIEDDFFPRNSLPFILDIKEGRIVDIKEDGPADVELRMNIAEFSSLMMGVDNANSYLKWGLMEISDVSYIKVINSLFQTDSKPMITKAF</sequence>
<feature type="domain" description="Enhanced intracellular survival protein" evidence="1">
    <location>
        <begin position="19"/>
        <end position="102"/>
    </location>
</feature>
<keyword evidence="3" id="KW-1185">Reference proteome</keyword>
<dbReference type="AlphaFoldDB" id="A0A220U872"/>
<name>A0A220U872_9BACI</name>
<dbReference type="Gene3D" id="3.30.1050.10">
    <property type="entry name" value="SCP2 sterol-binding domain"/>
    <property type="match status" value="1"/>
</dbReference>
<organism evidence="2 3">
    <name type="scientific">Virgibacillus phasianinus</name>
    <dbReference type="NCBI Taxonomy" id="2017483"/>
    <lineage>
        <taxon>Bacteria</taxon>
        <taxon>Bacillati</taxon>
        <taxon>Bacillota</taxon>
        <taxon>Bacilli</taxon>
        <taxon>Bacillales</taxon>
        <taxon>Bacillaceae</taxon>
        <taxon>Virgibacillus</taxon>
    </lineage>
</organism>
<dbReference type="RefSeq" id="WP_089063430.1">
    <property type="nucleotide sequence ID" value="NZ_CP022315.1"/>
</dbReference>
<dbReference type="Pfam" id="PF13530">
    <property type="entry name" value="SCP2_2"/>
    <property type="match status" value="1"/>
</dbReference>
<proteinExistence type="predicted"/>
<evidence type="ECO:0000313" key="3">
    <source>
        <dbReference type="Proteomes" id="UP000198312"/>
    </source>
</evidence>
<reference evidence="2 3" key="1">
    <citation type="submission" date="2017-07" db="EMBL/GenBank/DDBJ databases">
        <title>Virgibacillus sp. LM2416.</title>
        <authorList>
            <person name="Tak E.J."/>
            <person name="Bae J.-W."/>
        </authorList>
    </citation>
    <scope>NUCLEOTIDE SEQUENCE [LARGE SCALE GENOMIC DNA]</scope>
    <source>
        <strain evidence="2 3">LM2416</strain>
    </source>
</reference>
<dbReference type="KEGG" id="vil:CFK37_19470"/>
<accession>A0A220U872</accession>
<dbReference type="InterPro" id="IPR025559">
    <property type="entry name" value="Eis_dom"/>
</dbReference>
<evidence type="ECO:0000259" key="1">
    <source>
        <dbReference type="Pfam" id="PF13530"/>
    </source>
</evidence>
<dbReference type="Proteomes" id="UP000198312">
    <property type="component" value="Chromosome"/>
</dbReference>